<dbReference type="UniPathway" id="UPA00078">
    <property type="reaction ID" value="UER00161"/>
</dbReference>
<feature type="binding site" evidence="1">
    <location>
        <position position="54"/>
    </location>
    <ligand>
        <name>Mg(2+)</name>
        <dbReference type="ChEBI" id="CHEBI:18420"/>
    </ligand>
</feature>
<comment type="caution">
    <text evidence="2">The sequence shown here is derived from an EMBL/GenBank/DDBJ whole genome shotgun (WGS) entry which is preliminary data.</text>
</comment>
<comment type="function">
    <text evidence="1">Catalyzes a mechanistically unusual reaction, the ATP-dependent insertion of CO2 between the N7 and N8 nitrogen atoms of 7,8-diaminopelargonic acid (DAPA, also called 7,8-diammoniononanoate) to form a ureido ring.</text>
</comment>
<keyword evidence="3" id="KW-1185">Reference proteome</keyword>
<dbReference type="GO" id="GO:0009102">
    <property type="term" value="P:biotin biosynthetic process"/>
    <property type="evidence" value="ECO:0007669"/>
    <property type="project" value="UniProtKB-UniRule"/>
</dbReference>
<dbReference type="EC" id="6.3.3.3" evidence="1"/>
<feature type="binding site" evidence="1">
    <location>
        <position position="18"/>
    </location>
    <ligand>
        <name>Mg(2+)</name>
        <dbReference type="ChEBI" id="CHEBI:18420"/>
    </ligand>
</feature>
<comment type="subunit">
    <text evidence="1">Homodimer.</text>
</comment>
<evidence type="ECO:0000313" key="3">
    <source>
        <dbReference type="Proteomes" id="UP000306544"/>
    </source>
</evidence>
<dbReference type="NCBIfam" id="TIGR00347">
    <property type="entry name" value="bioD"/>
    <property type="match status" value="1"/>
</dbReference>
<keyword evidence="1" id="KW-0547">Nucleotide-binding</keyword>
<dbReference type="SUPFAM" id="SSF52540">
    <property type="entry name" value="P-loop containing nucleoside triphosphate hydrolases"/>
    <property type="match status" value="1"/>
</dbReference>
<reference evidence="2 3" key="1">
    <citation type="submission" date="2019-05" db="EMBL/GenBank/DDBJ databases">
        <title>Nesterenkonia sp. GY239, isolated from the Southern Atlantic Ocean.</title>
        <authorList>
            <person name="Zhang G."/>
        </authorList>
    </citation>
    <scope>NUCLEOTIDE SEQUENCE [LARGE SCALE GENOMIC DNA]</scope>
    <source>
        <strain evidence="2 3">GY239</strain>
    </source>
</reference>
<protein>
    <recommendedName>
        <fullName evidence="1">ATP-dependent dethiobiotin synthetase BioD</fullName>
        <ecNumber evidence="1">6.3.3.3</ecNumber>
    </recommendedName>
    <alternativeName>
        <fullName evidence="1">DTB synthetase</fullName>
        <shortName evidence="1">DTBS</shortName>
    </alternativeName>
    <alternativeName>
        <fullName evidence="1">Dethiobiotin synthase</fullName>
    </alternativeName>
</protein>
<accession>A0A5R8ZY46</accession>
<dbReference type="PANTHER" id="PTHR43210">
    <property type="entry name" value="DETHIOBIOTIN SYNTHETASE"/>
    <property type="match status" value="1"/>
</dbReference>
<dbReference type="OrthoDB" id="9802610at2"/>
<evidence type="ECO:0000256" key="1">
    <source>
        <dbReference type="HAMAP-Rule" id="MF_00336"/>
    </source>
</evidence>
<keyword evidence="1" id="KW-0067">ATP-binding</keyword>
<dbReference type="Proteomes" id="UP000306544">
    <property type="component" value="Unassembled WGS sequence"/>
</dbReference>
<dbReference type="Gene3D" id="3.40.50.300">
    <property type="entry name" value="P-loop containing nucleotide triphosphate hydrolases"/>
    <property type="match status" value="1"/>
</dbReference>
<evidence type="ECO:0000313" key="2">
    <source>
        <dbReference type="EMBL" id="TLP71180.1"/>
    </source>
</evidence>
<feature type="active site" evidence="1">
    <location>
        <position position="39"/>
    </location>
</feature>
<dbReference type="GO" id="GO:0004141">
    <property type="term" value="F:dethiobiotin synthase activity"/>
    <property type="evidence" value="ECO:0007669"/>
    <property type="project" value="UniProtKB-UniRule"/>
</dbReference>
<proteinExistence type="inferred from homology"/>
<dbReference type="CDD" id="cd03109">
    <property type="entry name" value="DTBS"/>
    <property type="match status" value="1"/>
</dbReference>
<feature type="binding site" evidence="1">
    <location>
        <position position="54"/>
    </location>
    <ligand>
        <name>ATP</name>
        <dbReference type="ChEBI" id="CHEBI:30616"/>
    </ligand>
</feature>
<keyword evidence="1 2" id="KW-0436">Ligase</keyword>
<dbReference type="InterPro" id="IPR027417">
    <property type="entry name" value="P-loop_NTPase"/>
</dbReference>
<keyword evidence="1" id="KW-0093">Biotin biosynthesis</keyword>
<organism evidence="2 3">
    <name type="scientific">Nesterenkonia sphaerica</name>
    <dbReference type="NCBI Taxonomy" id="1804988"/>
    <lineage>
        <taxon>Bacteria</taxon>
        <taxon>Bacillati</taxon>
        <taxon>Actinomycetota</taxon>
        <taxon>Actinomycetes</taxon>
        <taxon>Micrococcales</taxon>
        <taxon>Micrococcaceae</taxon>
        <taxon>Nesterenkonia</taxon>
    </lineage>
</organism>
<dbReference type="InterPro" id="IPR004472">
    <property type="entry name" value="DTB_synth_BioD"/>
</dbReference>
<dbReference type="GO" id="GO:0000287">
    <property type="term" value="F:magnesium ion binding"/>
    <property type="evidence" value="ECO:0007669"/>
    <property type="project" value="UniProtKB-UniRule"/>
</dbReference>
<keyword evidence="1" id="KW-0479">Metal-binding</keyword>
<feature type="binding site" evidence="1">
    <location>
        <position position="43"/>
    </location>
    <ligand>
        <name>substrate</name>
    </ligand>
</feature>
<comment type="pathway">
    <text evidence="1">Cofactor biosynthesis; biotin biosynthesis; biotin from 7,8-diaminononanoate: step 1/2.</text>
</comment>
<dbReference type="Pfam" id="PF13500">
    <property type="entry name" value="AAA_26"/>
    <property type="match status" value="1"/>
</dbReference>
<dbReference type="GO" id="GO:0005829">
    <property type="term" value="C:cytosol"/>
    <property type="evidence" value="ECO:0007669"/>
    <property type="project" value="TreeGrafter"/>
</dbReference>
<comment type="cofactor">
    <cofactor evidence="1">
        <name>Mg(2+)</name>
        <dbReference type="ChEBI" id="CHEBI:18420"/>
    </cofactor>
</comment>
<comment type="similarity">
    <text evidence="1">Belongs to the dethiobiotin synthetase family.</text>
</comment>
<feature type="binding site" evidence="1">
    <location>
        <begin position="119"/>
        <end position="122"/>
    </location>
    <ligand>
        <name>ATP</name>
        <dbReference type="ChEBI" id="CHEBI:30616"/>
    </ligand>
</feature>
<dbReference type="PANTHER" id="PTHR43210:SF5">
    <property type="entry name" value="DETHIOBIOTIN SYNTHETASE"/>
    <property type="match status" value="1"/>
</dbReference>
<feature type="binding site" evidence="1">
    <location>
        <position position="119"/>
    </location>
    <ligand>
        <name>Mg(2+)</name>
        <dbReference type="ChEBI" id="CHEBI:18420"/>
    </ligand>
</feature>
<gene>
    <name evidence="1 2" type="primary">bioD</name>
    <name evidence="2" type="ORF">FEF27_12650</name>
</gene>
<sequence>MSGAALCVTGTDTDVGKTVVTACLTAAALAEVERVAVYKPAQTGVRPDEPGDVDTVAALLGHPDRLTVAEGVRLGPAMAPVDAALEAGGEAAVEALPGLRWHLDRIAALAAEHGMVLVEGAGGLLVQLTADGATIADLALATQAPLAVVTRPDLGTLNHTELTLEAAARRGVRPGPLVIGSWPARPTAVHRSNELRLRELAREHGYAWGGAVPAHLGAAAREDLHRAAAGLTGVVPGRHDHEVIHP</sequence>
<comment type="subcellular location">
    <subcellularLocation>
        <location evidence="1">Cytoplasm</location>
    </subcellularLocation>
</comment>
<dbReference type="HAMAP" id="MF_00336">
    <property type="entry name" value="BioD"/>
    <property type="match status" value="1"/>
</dbReference>
<keyword evidence="1" id="KW-0963">Cytoplasm</keyword>
<name>A0A5R8ZY46_9MICC</name>
<dbReference type="AlphaFoldDB" id="A0A5R8ZY46"/>
<comment type="caution">
    <text evidence="1">Lacks conserved residue(s) required for the propagation of feature annotation.</text>
</comment>
<feature type="binding site" evidence="1">
    <location>
        <begin position="180"/>
        <end position="181"/>
    </location>
    <ligand>
        <name>ATP</name>
        <dbReference type="ChEBI" id="CHEBI:30616"/>
    </ligand>
</feature>
<dbReference type="EMBL" id="VAWA01000032">
    <property type="protein sequence ID" value="TLP71180.1"/>
    <property type="molecule type" value="Genomic_DNA"/>
</dbReference>
<dbReference type="GO" id="GO:0005524">
    <property type="term" value="F:ATP binding"/>
    <property type="evidence" value="ECO:0007669"/>
    <property type="project" value="UniProtKB-UniRule"/>
</dbReference>
<keyword evidence="1" id="KW-0460">Magnesium</keyword>
<feature type="binding site" evidence="1">
    <location>
        <begin position="14"/>
        <end position="19"/>
    </location>
    <ligand>
        <name>ATP</name>
        <dbReference type="ChEBI" id="CHEBI:30616"/>
    </ligand>
</feature>
<comment type="catalytic activity">
    <reaction evidence="1">
        <text>(7R,8S)-7,8-diammoniononanoate + CO2 + ATP = (4R,5S)-dethiobiotin + ADP + phosphate + 3 H(+)</text>
        <dbReference type="Rhea" id="RHEA:15805"/>
        <dbReference type="ChEBI" id="CHEBI:15378"/>
        <dbReference type="ChEBI" id="CHEBI:16526"/>
        <dbReference type="ChEBI" id="CHEBI:30616"/>
        <dbReference type="ChEBI" id="CHEBI:43474"/>
        <dbReference type="ChEBI" id="CHEBI:149469"/>
        <dbReference type="ChEBI" id="CHEBI:149473"/>
        <dbReference type="ChEBI" id="CHEBI:456216"/>
        <dbReference type="EC" id="6.3.3.3"/>
    </reaction>
</comment>